<dbReference type="PROSITE" id="PS50240">
    <property type="entry name" value="TRYPSIN_DOM"/>
    <property type="match status" value="1"/>
</dbReference>
<dbReference type="EMBL" id="CAJPEX010014607">
    <property type="protein sequence ID" value="CAG0925579.1"/>
    <property type="molecule type" value="Genomic_DNA"/>
</dbReference>
<dbReference type="AlphaFoldDB" id="A0A7R9C4H7"/>
<evidence type="ECO:0000313" key="3">
    <source>
        <dbReference type="EMBL" id="CAD7285427.1"/>
    </source>
</evidence>
<dbReference type="Pfam" id="PF00089">
    <property type="entry name" value="Trypsin"/>
    <property type="match status" value="1"/>
</dbReference>
<dbReference type="PANTHER" id="PTHR24252">
    <property type="entry name" value="ACROSIN-RELATED"/>
    <property type="match status" value="1"/>
</dbReference>
<dbReference type="EMBL" id="OA896644">
    <property type="protein sequence ID" value="CAD7285427.1"/>
    <property type="molecule type" value="Genomic_DNA"/>
</dbReference>
<reference evidence="3" key="1">
    <citation type="submission" date="2020-11" db="EMBL/GenBank/DDBJ databases">
        <authorList>
            <person name="Tran Van P."/>
        </authorList>
    </citation>
    <scope>NUCLEOTIDE SEQUENCE</scope>
</reference>
<proteinExistence type="predicted"/>
<sequence>RKTELGFLQVVPVLDMENPEVRAKVEEFERLKANHSSSETKLTMSSKSSRSRSLCGVASHRMRIIGGKQASEDYYPWQALIRILGKVNSTHSAEANCGGSVISSTWILTAAHCLDSKNFKTTGIEVWIGAH</sequence>
<dbReference type="SUPFAM" id="SSF50494">
    <property type="entry name" value="Trypsin-like serine proteases"/>
    <property type="match status" value="1"/>
</dbReference>
<dbReference type="InterPro" id="IPR043504">
    <property type="entry name" value="Peptidase_S1_PA_chymotrypsin"/>
</dbReference>
<feature type="non-terminal residue" evidence="3">
    <location>
        <position position="1"/>
    </location>
</feature>
<dbReference type="GO" id="GO:0006508">
    <property type="term" value="P:proteolysis"/>
    <property type="evidence" value="ECO:0007669"/>
    <property type="project" value="InterPro"/>
</dbReference>
<dbReference type="GO" id="GO:0004252">
    <property type="term" value="F:serine-type endopeptidase activity"/>
    <property type="evidence" value="ECO:0007669"/>
    <property type="project" value="InterPro"/>
</dbReference>
<dbReference type="PANTHER" id="PTHR24252:SF7">
    <property type="entry name" value="HYALIN"/>
    <property type="match status" value="1"/>
</dbReference>
<dbReference type="PROSITE" id="PS00134">
    <property type="entry name" value="TRYPSIN_HIS"/>
    <property type="match status" value="1"/>
</dbReference>
<keyword evidence="1" id="KW-1015">Disulfide bond</keyword>
<evidence type="ECO:0000259" key="2">
    <source>
        <dbReference type="PROSITE" id="PS50240"/>
    </source>
</evidence>
<name>A0A7R9C4H7_9CRUS</name>
<protein>
    <recommendedName>
        <fullName evidence="2">Peptidase S1 domain-containing protein</fullName>
    </recommendedName>
</protein>
<dbReference type="Gene3D" id="2.40.10.10">
    <property type="entry name" value="Trypsin-like serine proteases"/>
    <property type="match status" value="1"/>
</dbReference>
<gene>
    <name evidence="3" type="ORF">NMOB1V02_LOCUS13029</name>
</gene>
<organism evidence="3">
    <name type="scientific">Notodromas monacha</name>
    <dbReference type="NCBI Taxonomy" id="399045"/>
    <lineage>
        <taxon>Eukaryota</taxon>
        <taxon>Metazoa</taxon>
        <taxon>Ecdysozoa</taxon>
        <taxon>Arthropoda</taxon>
        <taxon>Crustacea</taxon>
        <taxon>Oligostraca</taxon>
        <taxon>Ostracoda</taxon>
        <taxon>Podocopa</taxon>
        <taxon>Podocopida</taxon>
        <taxon>Cypridocopina</taxon>
        <taxon>Cypridoidea</taxon>
        <taxon>Cyprididae</taxon>
        <taxon>Notodromas</taxon>
    </lineage>
</organism>
<evidence type="ECO:0000313" key="4">
    <source>
        <dbReference type="Proteomes" id="UP000678499"/>
    </source>
</evidence>
<dbReference type="InterPro" id="IPR001254">
    <property type="entry name" value="Trypsin_dom"/>
</dbReference>
<dbReference type="InterPro" id="IPR018114">
    <property type="entry name" value="TRYPSIN_HIS"/>
</dbReference>
<dbReference type="OrthoDB" id="6380950at2759"/>
<accession>A0A7R9C4H7</accession>
<dbReference type="InterPro" id="IPR009003">
    <property type="entry name" value="Peptidase_S1_PA"/>
</dbReference>
<evidence type="ECO:0000256" key="1">
    <source>
        <dbReference type="ARBA" id="ARBA00023157"/>
    </source>
</evidence>
<dbReference type="Proteomes" id="UP000678499">
    <property type="component" value="Unassembled WGS sequence"/>
</dbReference>
<feature type="domain" description="Peptidase S1" evidence="2">
    <location>
        <begin position="64"/>
        <end position="131"/>
    </location>
</feature>
<keyword evidence="4" id="KW-1185">Reference proteome</keyword>
<feature type="non-terminal residue" evidence="3">
    <location>
        <position position="131"/>
    </location>
</feature>